<evidence type="ECO:0000313" key="3">
    <source>
        <dbReference type="Proteomes" id="UP000324222"/>
    </source>
</evidence>
<keyword evidence="3" id="KW-1185">Reference proteome</keyword>
<gene>
    <name evidence="2" type="ORF">E2C01_077086</name>
</gene>
<sequence>MEARHHRETELEEAPQEGGSAVATSLRQTEKIIDQNGRKSKAAEQEVTKRQSQRCQVVTRLVYHCV</sequence>
<evidence type="ECO:0000256" key="1">
    <source>
        <dbReference type="SAM" id="MobiDB-lite"/>
    </source>
</evidence>
<reference evidence="2 3" key="1">
    <citation type="submission" date="2019-05" db="EMBL/GenBank/DDBJ databases">
        <title>Another draft genome of Portunus trituberculatus and its Hox gene families provides insights of decapod evolution.</title>
        <authorList>
            <person name="Jeong J.-H."/>
            <person name="Song I."/>
            <person name="Kim S."/>
            <person name="Choi T."/>
            <person name="Kim D."/>
            <person name="Ryu S."/>
            <person name="Kim W."/>
        </authorList>
    </citation>
    <scope>NUCLEOTIDE SEQUENCE [LARGE SCALE GENOMIC DNA]</scope>
    <source>
        <tissue evidence="2">Muscle</tissue>
    </source>
</reference>
<feature type="region of interest" description="Disordered" evidence="1">
    <location>
        <begin position="1"/>
        <end position="45"/>
    </location>
</feature>
<feature type="compositionally biased region" description="Basic and acidic residues" evidence="1">
    <location>
        <begin position="28"/>
        <end position="45"/>
    </location>
</feature>
<proteinExistence type="predicted"/>
<accession>A0A5B7INM2</accession>
<protein>
    <submittedName>
        <fullName evidence="2">Uncharacterized protein</fullName>
    </submittedName>
</protein>
<name>A0A5B7INM2_PORTR</name>
<evidence type="ECO:0000313" key="2">
    <source>
        <dbReference type="EMBL" id="MPC82418.1"/>
    </source>
</evidence>
<dbReference type="EMBL" id="VSRR010059734">
    <property type="protein sequence ID" value="MPC82418.1"/>
    <property type="molecule type" value="Genomic_DNA"/>
</dbReference>
<dbReference type="Proteomes" id="UP000324222">
    <property type="component" value="Unassembled WGS sequence"/>
</dbReference>
<comment type="caution">
    <text evidence="2">The sequence shown here is derived from an EMBL/GenBank/DDBJ whole genome shotgun (WGS) entry which is preliminary data.</text>
</comment>
<organism evidence="2 3">
    <name type="scientific">Portunus trituberculatus</name>
    <name type="common">Swimming crab</name>
    <name type="synonym">Neptunus trituberculatus</name>
    <dbReference type="NCBI Taxonomy" id="210409"/>
    <lineage>
        <taxon>Eukaryota</taxon>
        <taxon>Metazoa</taxon>
        <taxon>Ecdysozoa</taxon>
        <taxon>Arthropoda</taxon>
        <taxon>Crustacea</taxon>
        <taxon>Multicrustacea</taxon>
        <taxon>Malacostraca</taxon>
        <taxon>Eumalacostraca</taxon>
        <taxon>Eucarida</taxon>
        <taxon>Decapoda</taxon>
        <taxon>Pleocyemata</taxon>
        <taxon>Brachyura</taxon>
        <taxon>Eubrachyura</taxon>
        <taxon>Portunoidea</taxon>
        <taxon>Portunidae</taxon>
        <taxon>Portuninae</taxon>
        <taxon>Portunus</taxon>
    </lineage>
</organism>
<dbReference type="AlphaFoldDB" id="A0A5B7INM2"/>